<accession>A0A0G2U6X6</accession>
<protein>
    <submittedName>
        <fullName evidence="2">Membrane protein UL1</fullName>
    </submittedName>
</protein>
<evidence type="ECO:0000313" key="2">
    <source>
        <dbReference type="EMBL" id="AKI17924.1"/>
    </source>
</evidence>
<keyword evidence="1" id="KW-1133">Transmembrane helix</keyword>
<organismHost>
    <name type="scientific">Homo sapiens</name>
    <name type="common">Human</name>
    <dbReference type="NCBI Taxonomy" id="9606"/>
</organismHost>
<evidence type="ECO:0000313" key="3">
    <source>
        <dbReference type="Proteomes" id="UP000174628"/>
    </source>
</evidence>
<keyword evidence="1" id="KW-0472">Membrane</keyword>
<dbReference type="Proteomes" id="UP000174628">
    <property type="component" value="Genome"/>
</dbReference>
<proteinExistence type="predicted"/>
<name>A0A0G2U6X6_HCMV</name>
<evidence type="ECO:0000256" key="1">
    <source>
        <dbReference type="SAM" id="Phobius"/>
    </source>
</evidence>
<organism evidence="2 3">
    <name type="scientific">Human cytomegalovirus</name>
    <name type="common">HHV-5</name>
    <name type="synonym">Human herpesvirus 5</name>
    <dbReference type="NCBI Taxonomy" id="10359"/>
    <lineage>
        <taxon>Viruses</taxon>
        <taxon>Duplodnaviria</taxon>
        <taxon>Heunggongvirae</taxon>
        <taxon>Peploviricota</taxon>
        <taxon>Herviviricetes</taxon>
        <taxon>Herpesvirales</taxon>
        <taxon>Orthoherpesviridae</taxon>
        <taxon>Betaherpesvirinae</taxon>
        <taxon>Cytomegalovirus</taxon>
        <taxon>Cytomegalovirus humanbeta5</taxon>
    </lineage>
</organism>
<reference evidence="2 3" key="1">
    <citation type="journal article" date="2015" name="J. Virol.">
        <title>High-throughput analysis of human cytomegalovirus genome diversity highlights the widespread occurrence of gene-disrupting mutations and pervasive recombination.</title>
        <authorList>
            <person name="Sijmons S."/>
            <person name="Thys K."/>
            <person name="Mbong Ngwese M."/>
            <person name="Van Damme E."/>
            <person name="Dvorak J."/>
            <person name="Van Loock M."/>
            <person name="Li G."/>
            <person name="Tachezy R."/>
            <person name="Busson L."/>
            <person name="Aerssens J."/>
            <person name="Van Ranst M."/>
            <person name="Maes P."/>
        </authorList>
    </citation>
    <scope>NUCLEOTIDE SEQUENCE [LARGE SCALE GENOMIC DNA]</scope>
    <source>
        <strain evidence="2">BE/6/2012</strain>
    </source>
</reference>
<feature type="transmembrane region" description="Helical" evidence="1">
    <location>
        <begin position="9"/>
        <end position="31"/>
    </location>
</feature>
<feature type="transmembrane region" description="Helical" evidence="1">
    <location>
        <begin position="170"/>
        <end position="190"/>
    </location>
</feature>
<keyword evidence="1" id="KW-0812">Transmembrane</keyword>
<dbReference type="EMBL" id="KP745695">
    <property type="protein sequence ID" value="AKI17924.1"/>
    <property type="molecule type" value="Genomic_DNA"/>
</dbReference>
<sequence>MGMQCNTKLLLLVALILIAIILTGTLVPILLHEQKKAFYWRQGDTVHLNGSDNPCNYSSFWYHGNCELCGWNRYLRNVTQYYTNTSCYPQFTCINETKGLQLYNITLNDSGAYTEHVYECELSCNITNNKYEILNYFDNCTYTINSTKHIITVVSSRYSKHTEFHVTTHVGFVTAAVTVIIICLLIYFNVPATLRRRLRTRNNVNRIT</sequence>
<gene>
    <name evidence="2" type="primary">UL1</name>
</gene>